<protein>
    <submittedName>
        <fullName evidence="1">Transposase</fullName>
    </submittedName>
</protein>
<dbReference type="PANTHER" id="PTHR36455">
    <property type="match status" value="1"/>
</dbReference>
<reference evidence="1 2" key="1">
    <citation type="submission" date="2017-06" db="EMBL/GenBank/DDBJ databases">
        <title>Sequencing and comparative analysis of myxobacterial genomes.</title>
        <authorList>
            <person name="Rupp O."/>
            <person name="Goesmann A."/>
            <person name="Sogaard-Andersen L."/>
        </authorList>
    </citation>
    <scope>NUCLEOTIDE SEQUENCE [LARGE SCALE GENOMIC DNA]</scope>
    <source>
        <strain evidence="1 2">DSM 14697</strain>
    </source>
</reference>
<dbReference type="Proteomes" id="UP000217343">
    <property type="component" value="Chromosome"/>
</dbReference>
<evidence type="ECO:0000313" key="1">
    <source>
        <dbReference type="EMBL" id="ATB48763.1"/>
    </source>
</evidence>
<dbReference type="RefSeq" id="WP_095959537.1">
    <property type="nucleotide sequence ID" value="NZ_CP022203.1"/>
</dbReference>
<dbReference type="KEGG" id="mmas:MYMAC_004394"/>
<sequence length="123" mass="13947">MLLLPRAVKVYVAMAPCNLRRSFDGLSNEVREVLAKDPLSGHVFVFLNRRKNQVKLLLWTRGGFTLVHKRLERGTFTFPSQVALGATSIELDVHELAMLLEGIDVQRARTSQRWEPPGHLRSA</sequence>
<dbReference type="AlphaFoldDB" id="A0A250JYF9"/>
<dbReference type="OrthoDB" id="9801450at2"/>
<gene>
    <name evidence="1" type="ORF">MYMAC_004394</name>
</gene>
<dbReference type="Pfam" id="PF05717">
    <property type="entry name" value="TnpB_IS66"/>
    <property type="match status" value="1"/>
</dbReference>
<dbReference type="PANTHER" id="PTHR36455:SF1">
    <property type="entry name" value="BLR8292 PROTEIN"/>
    <property type="match status" value="1"/>
</dbReference>
<organism evidence="1 2">
    <name type="scientific">Corallococcus macrosporus DSM 14697</name>
    <dbReference type="NCBI Taxonomy" id="1189310"/>
    <lineage>
        <taxon>Bacteria</taxon>
        <taxon>Pseudomonadati</taxon>
        <taxon>Myxococcota</taxon>
        <taxon>Myxococcia</taxon>
        <taxon>Myxococcales</taxon>
        <taxon>Cystobacterineae</taxon>
        <taxon>Myxococcaceae</taxon>
        <taxon>Corallococcus</taxon>
    </lineage>
</organism>
<keyword evidence="2" id="KW-1185">Reference proteome</keyword>
<dbReference type="EMBL" id="CP022203">
    <property type="protein sequence ID" value="ATB48763.1"/>
    <property type="molecule type" value="Genomic_DNA"/>
</dbReference>
<proteinExistence type="predicted"/>
<name>A0A250JYF9_9BACT</name>
<dbReference type="NCBIfam" id="NF033819">
    <property type="entry name" value="IS66_TnpB"/>
    <property type="match status" value="1"/>
</dbReference>
<dbReference type="InterPro" id="IPR008878">
    <property type="entry name" value="Transposase_IS66_Orf2"/>
</dbReference>
<evidence type="ECO:0000313" key="2">
    <source>
        <dbReference type="Proteomes" id="UP000217343"/>
    </source>
</evidence>
<accession>A0A250JYF9</accession>